<dbReference type="InterPro" id="IPR031739">
    <property type="entry name" value="Ncaph2"/>
</dbReference>
<dbReference type="Pfam" id="PF16858">
    <property type="entry name" value="CNDH2_C"/>
    <property type="match status" value="1"/>
</dbReference>
<evidence type="ECO:0000313" key="4">
    <source>
        <dbReference type="Proteomes" id="UP000015453"/>
    </source>
</evidence>
<dbReference type="GO" id="GO:0003682">
    <property type="term" value="F:chromatin binding"/>
    <property type="evidence" value="ECO:0007669"/>
    <property type="project" value="TreeGrafter"/>
</dbReference>
<dbReference type="InterPro" id="IPR031737">
    <property type="entry name" value="CNDH2_C"/>
</dbReference>
<evidence type="ECO:0000259" key="2">
    <source>
        <dbReference type="Pfam" id="PF16858"/>
    </source>
</evidence>
<dbReference type="Proteomes" id="UP000015453">
    <property type="component" value="Unassembled WGS sequence"/>
</dbReference>
<keyword evidence="4" id="KW-1185">Reference proteome</keyword>
<reference evidence="3 4" key="1">
    <citation type="journal article" date="2013" name="BMC Genomics">
        <title>The miniature genome of a carnivorous plant Genlisea aurea contains a low number of genes and short non-coding sequences.</title>
        <authorList>
            <person name="Leushkin E.V."/>
            <person name="Sutormin R.A."/>
            <person name="Nabieva E.R."/>
            <person name="Penin A.A."/>
            <person name="Kondrashov A.S."/>
            <person name="Logacheva M.D."/>
        </authorList>
    </citation>
    <scope>NUCLEOTIDE SEQUENCE [LARGE SCALE GENOMIC DNA]</scope>
</reference>
<dbReference type="GO" id="GO:0051306">
    <property type="term" value="P:mitotic sister chromatid separation"/>
    <property type="evidence" value="ECO:0007669"/>
    <property type="project" value="TreeGrafter"/>
</dbReference>
<comment type="caution">
    <text evidence="3">The sequence shown here is derived from an EMBL/GenBank/DDBJ whole genome shotgun (WGS) entry which is preliminary data.</text>
</comment>
<sequence length="179" mass="20027">PPAVFQLWQSLVAGQQKKYDPPPTHDADVVDGDVDDDRETGPSEFGAETDTIREEDPRLRREIHEEPEGNNVSLEDLCRSHLDSLLASLAENSMQSELTSRVSTWKQRIEQNLEEQESHPPFDIDEYGERVLNNLSVQGVAETTPLPVSDVVKAETKYDVARSFSALLQLVNDGDVDLV</sequence>
<dbReference type="EMBL" id="AUSU01007087">
    <property type="protein sequence ID" value="EPS61087.1"/>
    <property type="molecule type" value="Genomic_DNA"/>
</dbReference>
<feature type="region of interest" description="Disordered" evidence="1">
    <location>
        <begin position="14"/>
        <end position="64"/>
    </location>
</feature>
<feature type="compositionally biased region" description="Basic and acidic residues" evidence="1">
    <location>
        <begin position="17"/>
        <end position="28"/>
    </location>
</feature>
<organism evidence="3 4">
    <name type="scientific">Genlisea aurea</name>
    <dbReference type="NCBI Taxonomy" id="192259"/>
    <lineage>
        <taxon>Eukaryota</taxon>
        <taxon>Viridiplantae</taxon>
        <taxon>Streptophyta</taxon>
        <taxon>Embryophyta</taxon>
        <taxon>Tracheophyta</taxon>
        <taxon>Spermatophyta</taxon>
        <taxon>Magnoliopsida</taxon>
        <taxon>eudicotyledons</taxon>
        <taxon>Gunneridae</taxon>
        <taxon>Pentapetalae</taxon>
        <taxon>asterids</taxon>
        <taxon>lamiids</taxon>
        <taxon>Lamiales</taxon>
        <taxon>Lentibulariaceae</taxon>
        <taxon>Genlisea</taxon>
    </lineage>
</organism>
<dbReference type="GO" id="GO:0010032">
    <property type="term" value="P:meiotic chromosome condensation"/>
    <property type="evidence" value="ECO:0007669"/>
    <property type="project" value="TreeGrafter"/>
</dbReference>
<name>S8DMZ7_9LAMI</name>
<feature type="non-terminal residue" evidence="3">
    <location>
        <position position="179"/>
    </location>
</feature>
<dbReference type="AlphaFoldDB" id="S8DMZ7"/>
<feature type="compositionally biased region" description="Basic and acidic residues" evidence="1">
    <location>
        <begin position="50"/>
        <end position="64"/>
    </location>
</feature>
<feature type="domain" description="Condensin-2 complex subunit H2 C-terminal" evidence="2">
    <location>
        <begin position="73"/>
        <end position="178"/>
    </location>
</feature>
<accession>S8DMZ7</accession>
<dbReference type="GO" id="GO:0005634">
    <property type="term" value="C:nucleus"/>
    <property type="evidence" value="ECO:0007669"/>
    <property type="project" value="TreeGrafter"/>
</dbReference>
<gene>
    <name evidence="3" type="ORF">M569_13712</name>
</gene>
<evidence type="ECO:0000256" key="1">
    <source>
        <dbReference type="SAM" id="MobiDB-lite"/>
    </source>
</evidence>
<feature type="compositionally biased region" description="Acidic residues" evidence="1">
    <location>
        <begin position="29"/>
        <end position="38"/>
    </location>
</feature>
<dbReference type="PANTHER" id="PTHR14324">
    <property type="entry name" value="CONDENSIN-2 COMPLEX SUBUNIT H2"/>
    <property type="match status" value="1"/>
</dbReference>
<dbReference type="PANTHER" id="PTHR14324:SF3">
    <property type="entry name" value="CONDENSIN-2 COMPLEX SUBUNIT H2"/>
    <property type="match status" value="1"/>
</dbReference>
<proteinExistence type="predicted"/>
<feature type="non-terminal residue" evidence="3">
    <location>
        <position position="1"/>
    </location>
</feature>
<dbReference type="GO" id="GO:0000796">
    <property type="term" value="C:condensin complex"/>
    <property type="evidence" value="ECO:0007669"/>
    <property type="project" value="TreeGrafter"/>
</dbReference>
<protein>
    <recommendedName>
        <fullName evidence="2">Condensin-2 complex subunit H2 C-terminal domain-containing protein</fullName>
    </recommendedName>
</protein>
<evidence type="ECO:0000313" key="3">
    <source>
        <dbReference type="EMBL" id="EPS61087.1"/>
    </source>
</evidence>
<dbReference type="OrthoDB" id="1747922at2759"/>